<dbReference type="AlphaFoldDB" id="A0A364LCE7"/>
<gene>
    <name evidence="3" type="ORF">BHQ10_009512</name>
</gene>
<sequence length="398" mass="44222">MTRDKVLPFSDPSSASIGGDDKPCPSLLHSLLRHLPGQRRSIQDPAETNTNININTHERVTWDRSTSAPPAGRRRSVLGCAAVFMLVYMAAEYYMLAPTIQEYPMIIEPLDLNILGALSDWAVPNKRPEFTDFLTMETLDPALLPDHKPNRFSFRHRRLIFIGDVHGCFEELEELLDKISLAGGDHLIFTGDMIGKGPESGKVVDLAQELGASCVRGNHEDRILLVRLDLKSRDILDSESVNEYDLPQYDHHDRQLSRSLTDDQAAWLQACPVILKIGHLKDMGDIVVVHDGLSPGVPLAGQELTSVMSMPTKVKKGVPWFKIYNQFNMLLTLGPIEPAPSYTELTTVIYGGQSFDMRQFTRGLNSGCVEGGELSALIIEDGGNSRVVQVKCKEYVEP</sequence>
<dbReference type="InterPro" id="IPR029052">
    <property type="entry name" value="Metallo-depent_PP-like"/>
</dbReference>
<accession>A0A364LCE7</accession>
<evidence type="ECO:0000313" key="4">
    <source>
        <dbReference type="Proteomes" id="UP000249363"/>
    </source>
</evidence>
<dbReference type="GO" id="GO:0000298">
    <property type="term" value="F:endopolyphosphatase activity"/>
    <property type="evidence" value="ECO:0007669"/>
    <property type="project" value="TreeGrafter"/>
</dbReference>
<dbReference type="RefSeq" id="XP_040738014.1">
    <property type="nucleotide sequence ID" value="XM_040882436.1"/>
</dbReference>
<evidence type="ECO:0000256" key="1">
    <source>
        <dbReference type="SAM" id="MobiDB-lite"/>
    </source>
</evidence>
<dbReference type="OrthoDB" id="10267127at2759"/>
<dbReference type="SUPFAM" id="SSF56300">
    <property type="entry name" value="Metallo-dependent phosphatases"/>
    <property type="match status" value="1"/>
</dbReference>
<reference evidence="3 4" key="1">
    <citation type="journal article" date="2017" name="Biotechnol. Biofuels">
        <title>Differential beta-glucosidase expression as a function of carbon source availability in Talaromyces amestolkiae: a genomic and proteomic approach.</title>
        <authorList>
            <person name="de Eugenio L.I."/>
            <person name="Mendez-Liter J.A."/>
            <person name="Nieto-Dominguez M."/>
            <person name="Alonso L."/>
            <person name="Gil-Munoz J."/>
            <person name="Barriuso J."/>
            <person name="Prieto A."/>
            <person name="Martinez M.J."/>
        </authorList>
    </citation>
    <scope>NUCLEOTIDE SEQUENCE [LARGE SCALE GENOMIC DNA]</scope>
    <source>
        <strain evidence="3 4">CIB</strain>
    </source>
</reference>
<name>A0A364LCE7_TALAM</name>
<evidence type="ECO:0000313" key="3">
    <source>
        <dbReference type="EMBL" id="RAO73500.1"/>
    </source>
</evidence>
<dbReference type="PANTHER" id="PTHR42850">
    <property type="entry name" value="METALLOPHOSPHOESTERASE"/>
    <property type="match status" value="1"/>
</dbReference>
<proteinExistence type="predicted"/>
<dbReference type="EMBL" id="MIKG01000025">
    <property type="protein sequence ID" value="RAO73500.1"/>
    <property type="molecule type" value="Genomic_DNA"/>
</dbReference>
<dbReference type="STRING" id="1196081.A0A364LCE7"/>
<protein>
    <recommendedName>
        <fullName evidence="2">Calcineurin-like phosphoesterase domain-containing protein</fullName>
    </recommendedName>
</protein>
<dbReference type="GO" id="GO:0006798">
    <property type="term" value="P:polyphosphate catabolic process"/>
    <property type="evidence" value="ECO:0007669"/>
    <property type="project" value="TreeGrafter"/>
</dbReference>
<dbReference type="GeneID" id="63798726"/>
<feature type="region of interest" description="Disordered" evidence="1">
    <location>
        <begin position="1"/>
        <end position="22"/>
    </location>
</feature>
<dbReference type="GO" id="GO:0005737">
    <property type="term" value="C:cytoplasm"/>
    <property type="evidence" value="ECO:0007669"/>
    <property type="project" value="TreeGrafter"/>
</dbReference>
<dbReference type="Proteomes" id="UP000249363">
    <property type="component" value="Unassembled WGS sequence"/>
</dbReference>
<feature type="domain" description="Calcineurin-like phosphoesterase" evidence="2">
    <location>
        <begin position="158"/>
        <end position="303"/>
    </location>
</feature>
<keyword evidence="4" id="KW-1185">Reference proteome</keyword>
<evidence type="ECO:0000259" key="2">
    <source>
        <dbReference type="Pfam" id="PF00149"/>
    </source>
</evidence>
<dbReference type="GO" id="GO:0016791">
    <property type="term" value="F:phosphatase activity"/>
    <property type="evidence" value="ECO:0007669"/>
    <property type="project" value="TreeGrafter"/>
</dbReference>
<dbReference type="InterPro" id="IPR050126">
    <property type="entry name" value="Ap4A_hydrolase"/>
</dbReference>
<organism evidence="3 4">
    <name type="scientific">Talaromyces amestolkiae</name>
    <dbReference type="NCBI Taxonomy" id="1196081"/>
    <lineage>
        <taxon>Eukaryota</taxon>
        <taxon>Fungi</taxon>
        <taxon>Dikarya</taxon>
        <taxon>Ascomycota</taxon>
        <taxon>Pezizomycotina</taxon>
        <taxon>Eurotiomycetes</taxon>
        <taxon>Eurotiomycetidae</taxon>
        <taxon>Eurotiales</taxon>
        <taxon>Trichocomaceae</taxon>
        <taxon>Talaromyces</taxon>
        <taxon>Talaromyces sect. Talaromyces</taxon>
    </lineage>
</organism>
<dbReference type="CDD" id="cd00144">
    <property type="entry name" value="MPP_PPP_family"/>
    <property type="match status" value="1"/>
</dbReference>
<comment type="caution">
    <text evidence="3">The sequence shown here is derived from an EMBL/GenBank/DDBJ whole genome shotgun (WGS) entry which is preliminary data.</text>
</comment>
<dbReference type="InterPro" id="IPR004843">
    <property type="entry name" value="Calcineurin-like_PHP"/>
</dbReference>
<dbReference type="Gene3D" id="3.60.21.10">
    <property type="match status" value="1"/>
</dbReference>
<dbReference type="Pfam" id="PF00149">
    <property type="entry name" value="Metallophos"/>
    <property type="match status" value="1"/>
</dbReference>
<dbReference type="PANTHER" id="PTHR42850:SF4">
    <property type="entry name" value="ZINC-DEPENDENT ENDOPOLYPHOSPHATASE"/>
    <property type="match status" value="1"/>
</dbReference>